<gene>
    <name evidence="2" type="ORF">EBN88_03315</name>
</gene>
<proteinExistence type="predicted"/>
<dbReference type="Proteomes" id="UP000278673">
    <property type="component" value="Unassembled WGS sequence"/>
</dbReference>
<dbReference type="AlphaFoldDB" id="A0A3M2M9W5"/>
<dbReference type="InterPro" id="IPR025375">
    <property type="entry name" value="DUF4365"/>
</dbReference>
<feature type="domain" description="DUF4365" evidence="1">
    <location>
        <begin position="18"/>
        <end position="170"/>
    </location>
</feature>
<reference evidence="2 3" key="1">
    <citation type="submission" date="2018-10" db="EMBL/GenBank/DDBJ databases">
        <title>Isolation, diversity and antifungal activity of actinobacteria from wheat.</title>
        <authorList>
            <person name="Han C."/>
        </authorList>
    </citation>
    <scope>NUCLEOTIDE SEQUENCE [LARGE SCALE GENOMIC DNA]</scope>
    <source>
        <strain evidence="2 3">NEAU-YY642</strain>
    </source>
</reference>
<dbReference type="Pfam" id="PF14280">
    <property type="entry name" value="DUF4365"/>
    <property type="match status" value="1"/>
</dbReference>
<protein>
    <submittedName>
        <fullName evidence="2">DUF4365 domain-containing protein</fullName>
    </submittedName>
</protein>
<keyword evidence="3" id="KW-1185">Reference proteome</keyword>
<comment type="caution">
    <text evidence="2">The sequence shown here is derived from an EMBL/GenBank/DDBJ whole genome shotgun (WGS) entry which is preliminary data.</text>
</comment>
<dbReference type="EMBL" id="RFFJ01000008">
    <property type="protein sequence ID" value="RMI45395.1"/>
    <property type="molecule type" value="Genomic_DNA"/>
</dbReference>
<name>A0A3M2M9W5_9ACTN</name>
<organism evidence="2 3">
    <name type="scientific">Streptomyces triticirhizae</name>
    <dbReference type="NCBI Taxonomy" id="2483353"/>
    <lineage>
        <taxon>Bacteria</taxon>
        <taxon>Bacillati</taxon>
        <taxon>Actinomycetota</taxon>
        <taxon>Actinomycetes</taxon>
        <taxon>Kitasatosporales</taxon>
        <taxon>Streptomycetaceae</taxon>
        <taxon>Streptomyces</taxon>
    </lineage>
</organism>
<sequence>MGLGRWMALNRDVRQGRYGEIFVRAISTAAGLTVQKIEEDDHMVDLHIGHPGPRGSLLNPKIDVQVKSSRRVRSTSTHVSYGLKSKYYNVFAEPADRFSLPIFLVVVVVPEVADDWMGVTEEQLTLRRAAYWTCLHGQPLRRELDKDTEVKVSVPRENLLTKDALLRMFDVAEDLRMQGRGVPVQ</sequence>
<accession>A0A3M2M9W5</accession>
<evidence type="ECO:0000259" key="1">
    <source>
        <dbReference type="Pfam" id="PF14280"/>
    </source>
</evidence>
<evidence type="ECO:0000313" key="2">
    <source>
        <dbReference type="EMBL" id="RMI45395.1"/>
    </source>
</evidence>
<evidence type="ECO:0000313" key="3">
    <source>
        <dbReference type="Proteomes" id="UP000278673"/>
    </source>
</evidence>